<dbReference type="Pfam" id="PF01408">
    <property type="entry name" value="GFO_IDH_MocA"/>
    <property type="match status" value="1"/>
</dbReference>
<dbReference type="Pfam" id="PF22725">
    <property type="entry name" value="GFO_IDH_MocA_C3"/>
    <property type="match status" value="1"/>
</dbReference>
<organism evidence="5 6">
    <name type="scientific">Gulosibacter chungangensis</name>
    <dbReference type="NCBI Taxonomy" id="979746"/>
    <lineage>
        <taxon>Bacteria</taxon>
        <taxon>Bacillati</taxon>
        <taxon>Actinomycetota</taxon>
        <taxon>Actinomycetes</taxon>
        <taxon>Micrococcales</taxon>
        <taxon>Microbacteriaceae</taxon>
        <taxon>Gulosibacter</taxon>
    </lineage>
</organism>
<evidence type="ECO:0000256" key="1">
    <source>
        <dbReference type="ARBA" id="ARBA00023002"/>
    </source>
</evidence>
<evidence type="ECO:0000259" key="4">
    <source>
        <dbReference type="Pfam" id="PF22725"/>
    </source>
</evidence>
<evidence type="ECO:0000313" key="5">
    <source>
        <dbReference type="EMBL" id="KAB1642317.1"/>
    </source>
</evidence>
<keyword evidence="1" id="KW-0560">Oxidoreductase</keyword>
<feature type="domain" description="Gfo/Idh/MocA-like oxidoreductase N-terminal" evidence="3">
    <location>
        <begin position="20"/>
        <end position="149"/>
    </location>
</feature>
<evidence type="ECO:0000259" key="3">
    <source>
        <dbReference type="Pfam" id="PF01408"/>
    </source>
</evidence>
<dbReference type="Gene3D" id="3.40.50.720">
    <property type="entry name" value="NAD(P)-binding Rossmann-like Domain"/>
    <property type="match status" value="1"/>
</dbReference>
<dbReference type="EMBL" id="WBKB01000006">
    <property type="protein sequence ID" value="KAB1642317.1"/>
    <property type="molecule type" value="Genomic_DNA"/>
</dbReference>
<dbReference type="AlphaFoldDB" id="A0A7J5BBB1"/>
<protein>
    <submittedName>
        <fullName evidence="5">Gfo/Idh/MocA family oxidoreductase</fullName>
    </submittedName>
</protein>
<dbReference type="InterPro" id="IPR036291">
    <property type="entry name" value="NAD(P)-bd_dom_sf"/>
</dbReference>
<gene>
    <name evidence="5" type="ORF">F8O05_10890</name>
</gene>
<dbReference type="PANTHER" id="PTHR43818:SF11">
    <property type="entry name" value="BCDNA.GH03377"/>
    <property type="match status" value="1"/>
</dbReference>
<dbReference type="GO" id="GO:0016491">
    <property type="term" value="F:oxidoreductase activity"/>
    <property type="evidence" value="ECO:0007669"/>
    <property type="project" value="UniProtKB-KW"/>
</dbReference>
<evidence type="ECO:0000313" key="6">
    <source>
        <dbReference type="Proteomes" id="UP000433493"/>
    </source>
</evidence>
<dbReference type="GO" id="GO:0000166">
    <property type="term" value="F:nucleotide binding"/>
    <property type="evidence" value="ECO:0007669"/>
    <property type="project" value="InterPro"/>
</dbReference>
<keyword evidence="2" id="KW-0520">NAD</keyword>
<dbReference type="RefSeq" id="WP_158052772.1">
    <property type="nucleotide sequence ID" value="NZ_WBKB01000006.1"/>
</dbReference>
<keyword evidence="6" id="KW-1185">Reference proteome</keyword>
<evidence type="ECO:0000256" key="2">
    <source>
        <dbReference type="ARBA" id="ARBA00023027"/>
    </source>
</evidence>
<dbReference type="InterPro" id="IPR000683">
    <property type="entry name" value="Gfo/Idh/MocA-like_OxRdtase_N"/>
</dbReference>
<dbReference type="SUPFAM" id="SSF51735">
    <property type="entry name" value="NAD(P)-binding Rossmann-fold domains"/>
    <property type="match status" value="1"/>
</dbReference>
<accession>A0A7J5BBB1</accession>
<reference evidence="5 6" key="1">
    <citation type="submission" date="2019-09" db="EMBL/GenBank/DDBJ databases">
        <title>Phylogeny of genus Pseudoclavibacter and closely related genus.</title>
        <authorList>
            <person name="Li Y."/>
        </authorList>
    </citation>
    <scope>NUCLEOTIDE SEQUENCE [LARGE SCALE GENOMIC DNA]</scope>
    <source>
        <strain evidence="5 6">KCTC 13959</strain>
    </source>
</reference>
<proteinExistence type="predicted"/>
<dbReference type="PANTHER" id="PTHR43818">
    <property type="entry name" value="BCDNA.GH03377"/>
    <property type="match status" value="1"/>
</dbReference>
<dbReference type="Gene3D" id="3.30.360.10">
    <property type="entry name" value="Dihydrodipicolinate Reductase, domain 2"/>
    <property type="match status" value="1"/>
</dbReference>
<comment type="caution">
    <text evidence="5">The sequence shown here is derived from an EMBL/GenBank/DDBJ whole genome shotgun (WGS) entry which is preliminary data.</text>
</comment>
<dbReference type="Proteomes" id="UP000433493">
    <property type="component" value="Unassembled WGS sequence"/>
</dbReference>
<dbReference type="InterPro" id="IPR050463">
    <property type="entry name" value="Gfo/Idh/MocA_oxidrdct_glycsds"/>
</dbReference>
<dbReference type="InterPro" id="IPR055170">
    <property type="entry name" value="GFO_IDH_MocA-like_dom"/>
</dbReference>
<dbReference type="SUPFAM" id="SSF55347">
    <property type="entry name" value="Glyceraldehyde-3-phosphate dehydrogenase-like, C-terminal domain"/>
    <property type="match status" value="1"/>
</dbReference>
<sequence length="401" mass="43570">MKTFEQLSQELLTRLGRRVRLGIVGGGSDSVIGSIHLLTHRVDGLADLVAGAMSIDPAVAESSAASQLIEPSRRYTDWRIMLESERNREDGIDAVVIATPPQVHAEPTLAFLEAGISVFCEKPLASNLTEAKRVEEAAAQADAVFAVNHCYSGYPMVRHARQLVASGALGEITLVEGEYGVGVGALLREPEPDQPKHWHFRPGPMGKAVVLGELGSHLHHLSEFVTGQHVESVSADLQMVAPGREVYDNAYLNVRYNGGAVGRLWSSYVAAGQEHGLQLRVYGSEASLRWCQESPEQLWVLHPDAGAQLLTRGSSNLSDEARLATRVPAGHPEGYVMAFAVLYREFFHGVLRHLCGEDPSTAIAQLPTSADGVRTLRLIEAAERAHQDGRRVELDSIGMEK</sequence>
<feature type="domain" description="GFO/IDH/MocA-like oxidoreductase" evidence="4">
    <location>
        <begin position="157"/>
        <end position="289"/>
    </location>
</feature>
<name>A0A7J5BBB1_9MICO</name>
<dbReference type="OrthoDB" id="9792085at2"/>